<dbReference type="SFLD" id="SFLDG01129">
    <property type="entry name" value="C1.5:_HAD__Beta-PGM__Phosphata"/>
    <property type="match status" value="1"/>
</dbReference>
<dbReference type="FunFam" id="3.40.50.1000:FF:000022">
    <property type="entry name" value="Phosphoglycolate phosphatase"/>
    <property type="match status" value="1"/>
</dbReference>
<dbReference type="PANTHER" id="PTHR43434">
    <property type="entry name" value="PHOSPHOGLYCOLATE PHOSPHATASE"/>
    <property type="match status" value="1"/>
</dbReference>
<dbReference type="NCBIfam" id="TIGR01549">
    <property type="entry name" value="HAD-SF-IA-v1"/>
    <property type="match status" value="1"/>
</dbReference>
<dbReference type="PANTHER" id="PTHR43434:SF20">
    <property type="entry name" value="5'-NUCLEOTIDASE"/>
    <property type="match status" value="1"/>
</dbReference>
<dbReference type="SUPFAM" id="SSF56784">
    <property type="entry name" value="HAD-like"/>
    <property type="match status" value="1"/>
</dbReference>
<dbReference type="GO" id="GO:0005829">
    <property type="term" value="C:cytosol"/>
    <property type="evidence" value="ECO:0007669"/>
    <property type="project" value="TreeGrafter"/>
</dbReference>
<dbReference type="InterPro" id="IPR041492">
    <property type="entry name" value="HAD_2"/>
</dbReference>
<dbReference type="InterPro" id="IPR023214">
    <property type="entry name" value="HAD_sf"/>
</dbReference>
<dbReference type="AlphaFoldDB" id="A0A367FWS4"/>
<dbReference type="Gene3D" id="1.10.150.240">
    <property type="entry name" value="Putative phosphatase, domain 2"/>
    <property type="match status" value="1"/>
</dbReference>
<dbReference type="CDD" id="cd04302">
    <property type="entry name" value="HAD_5NT"/>
    <property type="match status" value="1"/>
</dbReference>
<dbReference type="InterPro" id="IPR036412">
    <property type="entry name" value="HAD-like_sf"/>
</dbReference>
<dbReference type="InterPro" id="IPR006439">
    <property type="entry name" value="HAD-SF_hydro_IA"/>
</dbReference>
<organism evidence="1 2">
    <name type="scientific">Blautia obeum</name>
    <dbReference type="NCBI Taxonomy" id="40520"/>
    <lineage>
        <taxon>Bacteria</taxon>
        <taxon>Bacillati</taxon>
        <taxon>Bacillota</taxon>
        <taxon>Clostridia</taxon>
        <taxon>Lachnospirales</taxon>
        <taxon>Lachnospiraceae</taxon>
        <taxon>Blautia</taxon>
    </lineage>
</organism>
<comment type="caution">
    <text evidence="1">The sequence shown here is derived from an EMBL/GenBank/DDBJ whole genome shotgun (WGS) entry which is preliminary data.</text>
</comment>
<dbReference type="EMBL" id="PSQG01000022">
    <property type="protein sequence ID" value="RCH42413.1"/>
    <property type="molecule type" value="Genomic_DNA"/>
</dbReference>
<reference evidence="1 2" key="1">
    <citation type="submission" date="2018-02" db="EMBL/GenBank/DDBJ databases">
        <title>Complete genome sequencing of Faecalibacterium prausnitzii strains isolated from the human gut.</title>
        <authorList>
            <person name="Fitzgerald B.C."/>
            <person name="Shkoporov A.N."/>
            <person name="Ross P.R."/>
            <person name="Hill C."/>
        </authorList>
    </citation>
    <scope>NUCLEOTIDE SEQUENCE [LARGE SCALE GENOMIC DNA]</scope>
    <source>
        <strain evidence="1 2">APC942/31-1</strain>
    </source>
</reference>
<dbReference type="RefSeq" id="WP_114002610.1">
    <property type="nucleotide sequence ID" value="NZ_PSQG01000022.1"/>
</dbReference>
<dbReference type="GO" id="GO:0004713">
    <property type="term" value="F:protein tyrosine kinase activity"/>
    <property type="evidence" value="ECO:0007669"/>
    <property type="project" value="TreeGrafter"/>
</dbReference>
<dbReference type="Proteomes" id="UP000253208">
    <property type="component" value="Unassembled WGS sequence"/>
</dbReference>
<protein>
    <submittedName>
        <fullName evidence="1">Phosphoglycolate phosphatase</fullName>
    </submittedName>
</protein>
<accession>A0A367FWS4</accession>
<gene>
    <name evidence="1" type="ORF">C4886_14095</name>
</gene>
<proteinExistence type="predicted"/>
<dbReference type="InterPro" id="IPR050155">
    <property type="entry name" value="HAD-like_hydrolase_sf"/>
</dbReference>
<evidence type="ECO:0000313" key="2">
    <source>
        <dbReference type="Proteomes" id="UP000253208"/>
    </source>
</evidence>
<sequence>MYKAIFFDLDGTLTESGEGITKSVQYALEKLGVSAPELEPLKVFVGPPLLEQFMKYAGFDKETAQKGIEYYRERYSEKGMYENTVYPGMENTLAELKRRGYRLAVASAKPTFYVTQIMDHFNLSRYFEVIAGTDLNGPKVTKSQVIEEALERMSLSDHRDQVIMVGDREHDILGARRCGIQCVAVSYGYGSREELEKAQPLQIVASADELLNFFV</sequence>
<dbReference type="InterPro" id="IPR023198">
    <property type="entry name" value="PGP-like_dom2"/>
</dbReference>
<name>A0A367FWS4_9FIRM</name>
<evidence type="ECO:0000313" key="1">
    <source>
        <dbReference type="EMBL" id="RCH42413.1"/>
    </source>
</evidence>
<dbReference type="Gene3D" id="3.40.50.1000">
    <property type="entry name" value="HAD superfamily/HAD-like"/>
    <property type="match status" value="1"/>
</dbReference>
<dbReference type="Pfam" id="PF13419">
    <property type="entry name" value="HAD_2"/>
    <property type="match status" value="1"/>
</dbReference>
<dbReference type="SFLD" id="SFLDS00003">
    <property type="entry name" value="Haloacid_Dehalogenase"/>
    <property type="match status" value="1"/>
</dbReference>